<dbReference type="HOGENOM" id="CLU_1190290_0_0_1"/>
<keyword evidence="3" id="KW-1185">Reference proteome</keyword>
<accession>A0A0C3B1A4</accession>
<protein>
    <submittedName>
        <fullName evidence="2">Uncharacterized protein</fullName>
    </submittedName>
</protein>
<gene>
    <name evidence="2" type="ORF">PILCRDRAFT_17466</name>
</gene>
<feature type="compositionally biased region" description="Polar residues" evidence="1">
    <location>
        <begin position="27"/>
        <end position="42"/>
    </location>
</feature>
<sequence length="233" mass="25214">MAQTNEAPKLQSNNNVDPAHLSGGIASRSTSSGRASPLNLRSNGRGGTASVPKKSVDVLGMLELPGGVFQGRSAISADPTAAEDENRMPIAPSDRNIAYITLAPIIGDSRSINPQKWDSLSTNERMAFIQRWLIYAEVKYKGPVDDWSEAFAKEWHTLKNSPSASLCLIAASQKVIAGRSLLNYVARVMEGELPDDVQQWKALYIQAYHIIGSVNRACTSLQCKVDATLAEIS</sequence>
<evidence type="ECO:0000313" key="3">
    <source>
        <dbReference type="Proteomes" id="UP000054166"/>
    </source>
</evidence>
<dbReference type="AlphaFoldDB" id="A0A0C3B1A4"/>
<feature type="compositionally biased region" description="Polar residues" evidence="1">
    <location>
        <begin position="1"/>
        <end position="16"/>
    </location>
</feature>
<organism evidence="2 3">
    <name type="scientific">Piloderma croceum (strain F 1598)</name>
    <dbReference type="NCBI Taxonomy" id="765440"/>
    <lineage>
        <taxon>Eukaryota</taxon>
        <taxon>Fungi</taxon>
        <taxon>Dikarya</taxon>
        <taxon>Basidiomycota</taxon>
        <taxon>Agaricomycotina</taxon>
        <taxon>Agaricomycetes</taxon>
        <taxon>Agaricomycetidae</taxon>
        <taxon>Atheliales</taxon>
        <taxon>Atheliaceae</taxon>
        <taxon>Piloderma</taxon>
    </lineage>
</organism>
<reference evidence="2 3" key="1">
    <citation type="submission" date="2014-04" db="EMBL/GenBank/DDBJ databases">
        <authorList>
            <consortium name="DOE Joint Genome Institute"/>
            <person name="Kuo A."/>
            <person name="Tarkka M."/>
            <person name="Buscot F."/>
            <person name="Kohler A."/>
            <person name="Nagy L.G."/>
            <person name="Floudas D."/>
            <person name="Copeland A."/>
            <person name="Barry K.W."/>
            <person name="Cichocki N."/>
            <person name="Veneault-Fourrey C."/>
            <person name="LaButti K."/>
            <person name="Lindquist E.A."/>
            <person name="Lipzen A."/>
            <person name="Lundell T."/>
            <person name="Morin E."/>
            <person name="Murat C."/>
            <person name="Sun H."/>
            <person name="Tunlid A."/>
            <person name="Henrissat B."/>
            <person name="Grigoriev I.V."/>
            <person name="Hibbett D.S."/>
            <person name="Martin F."/>
            <person name="Nordberg H.P."/>
            <person name="Cantor M.N."/>
            <person name="Hua S.X."/>
        </authorList>
    </citation>
    <scope>NUCLEOTIDE SEQUENCE [LARGE SCALE GENOMIC DNA]</scope>
    <source>
        <strain evidence="2 3">F 1598</strain>
    </source>
</reference>
<evidence type="ECO:0000313" key="2">
    <source>
        <dbReference type="EMBL" id="KIM71032.1"/>
    </source>
</evidence>
<feature type="region of interest" description="Disordered" evidence="1">
    <location>
        <begin position="1"/>
        <end position="52"/>
    </location>
</feature>
<proteinExistence type="predicted"/>
<dbReference type="InParanoid" id="A0A0C3B1A4"/>
<evidence type="ECO:0000256" key="1">
    <source>
        <dbReference type="SAM" id="MobiDB-lite"/>
    </source>
</evidence>
<name>A0A0C3B1A4_PILCF</name>
<dbReference type="EMBL" id="KN833566">
    <property type="protein sequence ID" value="KIM71032.1"/>
    <property type="molecule type" value="Genomic_DNA"/>
</dbReference>
<dbReference type="OrthoDB" id="3328897at2759"/>
<dbReference type="Proteomes" id="UP000054166">
    <property type="component" value="Unassembled WGS sequence"/>
</dbReference>
<reference evidence="3" key="2">
    <citation type="submission" date="2015-01" db="EMBL/GenBank/DDBJ databases">
        <title>Evolutionary Origins and Diversification of the Mycorrhizal Mutualists.</title>
        <authorList>
            <consortium name="DOE Joint Genome Institute"/>
            <consortium name="Mycorrhizal Genomics Consortium"/>
            <person name="Kohler A."/>
            <person name="Kuo A."/>
            <person name="Nagy L.G."/>
            <person name="Floudas D."/>
            <person name="Copeland A."/>
            <person name="Barry K.W."/>
            <person name="Cichocki N."/>
            <person name="Veneault-Fourrey C."/>
            <person name="LaButti K."/>
            <person name="Lindquist E.A."/>
            <person name="Lipzen A."/>
            <person name="Lundell T."/>
            <person name="Morin E."/>
            <person name="Murat C."/>
            <person name="Riley R."/>
            <person name="Ohm R."/>
            <person name="Sun H."/>
            <person name="Tunlid A."/>
            <person name="Henrissat B."/>
            <person name="Grigoriev I.V."/>
            <person name="Hibbett D.S."/>
            <person name="Martin F."/>
        </authorList>
    </citation>
    <scope>NUCLEOTIDE SEQUENCE [LARGE SCALE GENOMIC DNA]</scope>
    <source>
        <strain evidence="3">F 1598</strain>
    </source>
</reference>